<dbReference type="AlphaFoldDB" id="W4GTD7"/>
<dbReference type="GeneID" id="20806964"/>
<dbReference type="GO" id="GO:0005737">
    <property type="term" value="C:cytoplasm"/>
    <property type="evidence" value="ECO:0007669"/>
    <property type="project" value="TreeGrafter"/>
</dbReference>
<dbReference type="EMBL" id="KI913122">
    <property type="protein sequence ID" value="ETV82269.1"/>
    <property type="molecule type" value="Genomic_DNA"/>
</dbReference>
<evidence type="ECO:0000256" key="2">
    <source>
        <dbReference type="ARBA" id="ARBA00013306"/>
    </source>
</evidence>
<comment type="similarity">
    <text evidence="1">Belongs to the ubiquitin-conjugating enzyme family. UFC1 subfamily.</text>
</comment>
<protein>
    <recommendedName>
        <fullName evidence="2">Ubiquitin-fold modifier-conjugating enzyme 1</fullName>
    </recommendedName>
</protein>
<evidence type="ECO:0000313" key="4">
    <source>
        <dbReference type="EMBL" id="ETV82269.1"/>
    </source>
</evidence>
<dbReference type="RefSeq" id="XP_009827938.1">
    <property type="nucleotide sequence ID" value="XM_009829636.1"/>
</dbReference>
<dbReference type="CDD" id="cd11686">
    <property type="entry name" value="UBCc_UFC1"/>
    <property type="match status" value="1"/>
</dbReference>
<dbReference type="InterPro" id="IPR014806">
    <property type="entry name" value="Ufc1"/>
</dbReference>
<organism evidence="4">
    <name type="scientific">Aphanomyces astaci</name>
    <name type="common">Crayfish plague agent</name>
    <dbReference type="NCBI Taxonomy" id="112090"/>
    <lineage>
        <taxon>Eukaryota</taxon>
        <taxon>Sar</taxon>
        <taxon>Stramenopiles</taxon>
        <taxon>Oomycota</taxon>
        <taxon>Saprolegniomycetes</taxon>
        <taxon>Saprolegniales</taxon>
        <taxon>Verrucalvaceae</taxon>
        <taxon>Aphanomyces</taxon>
    </lineage>
</organism>
<name>W4GTD7_APHAT</name>
<proteinExistence type="inferred from homology"/>
<dbReference type="SUPFAM" id="SSF54495">
    <property type="entry name" value="UBC-like"/>
    <property type="match status" value="1"/>
</dbReference>
<accession>W4GTD7</accession>
<dbReference type="InterPro" id="IPR016135">
    <property type="entry name" value="UBQ-conjugating_enzyme/RWD"/>
</dbReference>
<dbReference type="VEuPathDB" id="FungiDB:H257_04968"/>
<dbReference type="STRING" id="112090.W4GTD7"/>
<dbReference type="Pfam" id="PF08694">
    <property type="entry name" value="UFC1"/>
    <property type="match status" value="2"/>
</dbReference>
<dbReference type="GO" id="GO:0061657">
    <property type="term" value="F:UFM1 conjugating enzyme activity"/>
    <property type="evidence" value="ECO:0007669"/>
    <property type="project" value="InterPro"/>
</dbReference>
<sequence length="187" mass="21017">MTTDEVDPPLDERTTQRIPVLNVRAGPRDGGEWIKRLKEEYTALIHFVKMNKEADGDWFTIASDSTGTRYARARQSLCRTSMGSVTCCRWTGTCWTFHDGLRYEFGLTFDIPATYPVTHPEICVPDLDGKTAKMYRGGKICLTGHFAPLWQRNVPRFGIAHAMALGLAPWLAAEVPDLIERGMITPV</sequence>
<keyword evidence="3" id="KW-0833">Ubl conjugation pathway</keyword>
<dbReference type="PANTHER" id="PTHR12921">
    <property type="entry name" value="UBIQUITIN-FOLD MODIFIER-CONJUGATING ENZYME 1"/>
    <property type="match status" value="1"/>
</dbReference>
<dbReference type="OrthoDB" id="10256182at2759"/>
<reference evidence="4" key="1">
    <citation type="submission" date="2013-12" db="EMBL/GenBank/DDBJ databases">
        <title>The Genome Sequence of Aphanomyces astaci APO3.</title>
        <authorList>
            <consortium name="The Broad Institute Genomics Platform"/>
            <person name="Russ C."/>
            <person name="Tyler B."/>
            <person name="van West P."/>
            <person name="Dieguez-Uribeondo J."/>
            <person name="Young S.K."/>
            <person name="Zeng Q."/>
            <person name="Gargeya S."/>
            <person name="Fitzgerald M."/>
            <person name="Abouelleil A."/>
            <person name="Alvarado L."/>
            <person name="Chapman S.B."/>
            <person name="Gainer-Dewar J."/>
            <person name="Goldberg J."/>
            <person name="Griggs A."/>
            <person name="Gujja S."/>
            <person name="Hansen M."/>
            <person name="Howarth C."/>
            <person name="Imamovic A."/>
            <person name="Ireland A."/>
            <person name="Larimer J."/>
            <person name="McCowan C."/>
            <person name="Murphy C."/>
            <person name="Pearson M."/>
            <person name="Poon T.W."/>
            <person name="Priest M."/>
            <person name="Roberts A."/>
            <person name="Saif S."/>
            <person name="Shea T."/>
            <person name="Sykes S."/>
            <person name="Wortman J."/>
            <person name="Nusbaum C."/>
            <person name="Birren B."/>
        </authorList>
    </citation>
    <scope>NUCLEOTIDE SEQUENCE [LARGE SCALE GENOMIC DNA]</scope>
    <source>
        <strain evidence="4">APO3</strain>
    </source>
</reference>
<dbReference type="GO" id="GO:1990592">
    <property type="term" value="P:protein K69-linked ufmylation"/>
    <property type="evidence" value="ECO:0007669"/>
    <property type="project" value="TreeGrafter"/>
</dbReference>
<gene>
    <name evidence="4" type="ORF">H257_04968</name>
</gene>
<evidence type="ECO:0000256" key="3">
    <source>
        <dbReference type="ARBA" id="ARBA00022786"/>
    </source>
</evidence>
<dbReference type="PANTHER" id="PTHR12921:SF0">
    <property type="entry name" value="UBIQUITIN-FOLD MODIFIER-CONJUGATING ENZYME 1"/>
    <property type="match status" value="1"/>
</dbReference>
<dbReference type="Gene3D" id="3.10.110.10">
    <property type="entry name" value="Ubiquitin Conjugating Enzyme"/>
    <property type="match status" value="2"/>
</dbReference>
<evidence type="ECO:0000256" key="1">
    <source>
        <dbReference type="ARBA" id="ARBA00008451"/>
    </source>
</evidence>